<evidence type="ECO:0000259" key="8">
    <source>
        <dbReference type="PROSITE" id="PS50928"/>
    </source>
</evidence>
<keyword evidence="2" id="KW-0813">Transport</keyword>
<feature type="transmembrane region" description="Helical" evidence="7">
    <location>
        <begin position="382"/>
        <end position="406"/>
    </location>
</feature>
<dbReference type="PANTHER" id="PTHR30465:SF66">
    <property type="entry name" value="INNER MEMBRANE ABC TRANSPORTER PERMEASE PROTEIN YEJB"/>
    <property type="match status" value="1"/>
</dbReference>
<organism evidence="9">
    <name type="scientific">marine metagenome</name>
    <dbReference type="NCBI Taxonomy" id="408172"/>
    <lineage>
        <taxon>unclassified sequences</taxon>
        <taxon>metagenomes</taxon>
        <taxon>ecological metagenomes</taxon>
    </lineage>
</organism>
<dbReference type="PANTHER" id="PTHR30465">
    <property type="entry name" value="INNER MEMBRANE ABC TRANSPORTER"/>
    <property type="match status" value="1"/>
</dbReference>
<keyword evidence="6 7" id="KW-0472">Membrane</keyword>
<keyword evidence="4 7" id="KW-0812">Transmembrane</keyword>
<accession>A0A381V8R9</accession>
<evidence type="ECO:0000256" key="7">
    <source>
        <dbReference type="SAM" id="Phobius"/>
    </source>
</evidence>
<evidence type="ECO:0000256" key="1">
    <source>
        <dbReference type="ARBA" id="ARBA00004651"/>
    </source>
</evidence>
<dbReference type="InterPro" id="IPR035906">
    <property type="entry name" value="MetI-like_sf"/>
</dbReference>
<comment type="subcellular location">
    <subcellularLocation>
        <location evidence="1">Cell membrane</location>
        <topology evidence="1">Multi-pass membrane protein</topology>
    </subcellularLocation>
</comment>
<feature type="transmembrane region" description="Helical" evidence="7">
    <location>
        <begin position="185"/>
        <end position="206"/>
    </location>
</feature>
<feature type="transmembrane region" description="Helical" evidence="7">
    <location>
        <begin position="277"/>
        <end position="298"/>
    </location>
</feature>
<dbReference type="InterPro" id="IPR000515">
    <property type="entry name" value="MetI-like"/>
</dbReference>
<proteinExistence type="predicted"/>
<evidence type="ECO:0000256" key="6">
    <source>
        <dbReference type="ARBA" id="ARBA00023136"/>
    </source>
</evidence>
<evidence type="ECO:0000313" key="9">
    <source>
        <dbReference type="EMBL" id="SVA36148.1"/>
    </source>
</evidence>
<sequence length="413" mass="45873">MIPTFLGSTVLVFIILQIAPGGPIDRAIMELQMGGAEPGAATSGELGGNVLPESALRELRRFYGFDKPIFQRYLIWLGVWPREIKHREVIIPFGETIKEKRVGKRDGKLWLVDVKYLANDKLLVHEKDGTKSKEWHASVDSLQVDGSVDAVVFQKEFSGILTGNLGRSYIYAKPVTEVMAPRFRISLLLGLTGILLTYLVCIPLGIKKAINHGSLFDFGSSVMIFITYSIPGWVLGGVLLVMLGGGSFLDFFPLGGLHSPREIWEQMTLFQKVIDQIHHMILPIIAWSIGSFATLTVLMKNGLLENLSQDYVRTAFAKGISEKRVIWSHAIRNSVIPIAANIGHIIGVVIAGSYFIERVFNIEGFGKLAFEAVLQRDYPVTLGFLVIVVILRLLGNIISDFILALVDPRIRFK</sequence>
<evidence type="ECO:0000256" key="2">
    <source>
        <dbReference type="ARBA" id="ARBA00022448"/>
    </source>
</evidence>
<protein>
    <recommendedName>
        <fullName evidence="8">ABC transmembrane type-1 domain-containing protein</fullName>
    </recommendedName>
</protein>
<name>A0A381V8R9_9ZZZZ</name>
<keyword evidence="5 7" id="KW-1133">Transmembrane helix</keyword>
<feature type="transmembrane region" description="Helical" evidence="7">
    <location>
        <begin position="218"/>
        <end position="243"/>
    </location>
</feature>
<gene>
    <name evidence="9" type="ORF">METZ01_LOCUS89002</name>
</gene>
<reference evidence="9" key="1">
    <citation type="submission" date="2018-05" db="EMBL/GenBank/DDBJ databases">
        <authorList>
            <person name="Lanie J.A."/>
            <person name="Ng W.-L."/>
            <person name="Kazmierczak K.M."/>
            <person name="Andrzejewski T.M."/>
            <person name="Davidsen T.M."/>
            <person name="Wayne K.J."/>
            <person name="Tettelin H."/>
            <person name="Glass J.I."/>
            <person name="Rusch D."/>
            <person name="Podicherti R."/>
            <person name="Tsui H.-C.T."/>
            <person name="Winkler M.E."/>
        </authorList>
    </citation>
    <scope>NUCLEOTIDE SEQUENCE</scope>
</reference>
<feature type="transmembrane region" description="Helical" evidence="7">
    <location>
        <begin position="334"/>
        <end position="356"/>
    </location>
</feature>
<evidence type="ECO:0000256" key="5">
    <source>
        <dbReference type="ARBA" id="ARBA00022989"/>
    </source>
</evidence>
<dbReference type="GO" id="GO:0042884">
    <property type="term" value="P:microcin transport"/>
    <property type="evidence" value="ECO:0007669"/>
    <property type="project" value="TreeGrafter"/>
</dbReference>
<dbReference type="CDD" id="cd06261">
    <property type="entry name" value="TM_PBP2"/>
    <property type="match status" value="1"/>
</dbReference>
<dbReference type="SUPFAM" id="SSF161098">
    <property type="entry name" value="MetI-like"/>
    <property type="match status" value="1"/>
</dbReference>
<evidence type="ECO:0000256" key="4">
    <source>
        <dbReference type="ARBA" id="ARBA00022692"/>
    </source>
</evidence>
<feature type="domain" description="ABC transmembrane type-1" evidence="8">
    <location>
        <begin position="183"/>
        <end position="399"/>
    </location>
</feature>
<dbReference type="GO" id="GO:0005886">
    <property type="term" value="C:plasma membrane"/>
    <property type="evidence" value="ECO:0007669"/>
    <property type="project" value="UniProtKB-SubCell"/>
</dbReference>
<dbReference type="GO" id="GO:0055085">
    <property type="term" value="P:transmembrane transport"/>
    <property type="evidence" value="ECO:0007669"/>
    <property type="project" value="InterPro"/>
</dbReference>
<keyword evidence="3" id="KW-1003">Cell membrane</keyword>
<evidence type="ECO:0000256" key="3">
    <source>
        <dbReference type="ARBA" id="ARBA00022475"/>
    </source>
</evidence>
<dbReference type="Gene3D" id="1.10.3720.10">
    <property type="entry name" value="MetI-like"/>
    <property type="match status" value="1"/>
</dbReference>
<dbReference type="PROSITE" id="PS50928">
    <property type="entry name" value="ABC_TM1"/>
    <property type="match status" value="1"/>
</dbReference>
<dbReference type="AlphaFoldDB" id="A0A381V8R9"/>
<dbReference type="EMBL" id="UINC01008025">
    <property type="protein sequence ID" value="SVA36148.1"/>
    <property type="molecule type" value="Genomic_DNA"/>
</dbReference>
<dbReference type="Pfam" id="PF00528">
    <property type="entry name" value="BPD_transp_1"/>
    <property type="match status" value="1"/>
</dbReference>